<feature type="domain" description="GST C-terminal" evidence="5">
    <location>
        <begin position="92"/>
        <end position="230"/>
    </location>
</feature>
<dbReference type="Proteomes" id="UP001151287">
    <property type="component" value="Unassembled WGS sequence"/>
</dbReference>
<dbReference type="GO" id="GO:0005829">
    <property type="term" value="C:cytosol"/>
    <property type="evidence" value="ECO:0007669"/>
    <property type="project" value="UniProtKB-SubCell"/>
</dbReference>
<comment type="similarity">
    <text evidence="3">Belongs to the GST superfamily.</text>
</comment>
<dbReference type="Gene3D" id="1.20.1050.10">
    <property type="match status" value="1"/>
</dbReference>
<dbReference type="GO" id="GO:0006749">
    <property type="term" value="P:glutathione metabolic process"/>
    <property type="evidence" value="ECO:0007669"/>
    <property type="project" value="InterPro"/>
</dbReference>
<dbReference type="OrthoDB" id="4951845at2759"/>
<keyword evidence="1 3" id="KW-0808">Transferase</keyword>
<dbReference type="SFLD" id="SFLDG00358">
    <property type="entry name" value="Main_(cytGST)"/>
    <property type="match status" value="1"/>
</dbReference>
<dbReference type="GO" id="GO:0009407">
    <property type="term" value="P:toxin catabolic process"/>
    <property type="evidence" value="ECO:0007669"/>
    <property type="project" value="UniProtKB-ARBA"/>
</dbReference>
<dbReference type="EMBL" id="JAMQYH010000004">
    <property type="protein sequence ID" value="KAJ1689039.1"/>
    <property type="molecule type" value="Genomic_DNA"/>
</dbReference>
<dbReference type="FunFam" id="1.20.1050.10:FF:000016">
    <property type="entry name" value="Glutathione S-transferase U9"/>
    <property type="match status" value="1"/>
</dbReference>
<dbReference type="InterPro" id="IPR045073">
    <property type="entry name" value="Omega/Tau-like"/>
</dbReference>
<dbReference type="EC" id="2.5.1.18" evidence="3"/>
<dbReference type="SFLD" id="SFLDS00019">
    <property type="entry name" value="Glutathione_Transferase_(cytos"/>
    <property type="match status" value="1"/>
</dbReference>
<dbReference type="SUPFAM" id="SSF52833">
    <property type="entry name" value="Thioredoxin-like"/>
    <property type="match status" value="1"/>
</dbReference>
<organism evidence="6 7">
    <name type="scientific">Rhynchospora breviuscula</name>
    <dbReference type="NCBI Taxonomy" id="2022672"/>
    <lineage>
        <taxon>Eukaryota</taxon>
        <taxon>Viridiplantae</taxon>
        <taxon>Streptophyta</taxon>
        <taxon>Embryophyta</taxon>
        <taxon>Tracheophyta</taxon>
        <taxon>Spermatophyta</taxon>
        <taxon>Magnoliopsida</taxon>
        <taxon>Liliopsida</taxon>
        <taxon>Poales</taxon>
        <taxon>Cyperaceae</taxon>
        <taxon>Cyperoideae</taxon>
        <taxon>Rhynchosporeae</taxon>
        <taxon>Rhynchospora</taxon>
    </lineage>
</organism>
<dbReference type="Pfam" id="PF02798">
    <property type="entry name" value="GST_N"/>
    <property type="match status" value="1"/>
</dbReference>
<dbReference type="AlphaFoldDB" id="A0A9Q0HKC5"/>
<evidence type="ECO:0000259" key="4">
    <source>
        <dbReference type="PROSITE" id="PS50404"/>
    </source>
</evidence>
<dbReference type="InterPro" id="IPR045074">
    <property type="entry name" value="GST_C_Tau"/>
</dbReference>
<dbReference type="InterPro" id="IPR004045">
    <property type="entry name" value="Glutathione_S-Trfase_N"/>
</dbReference>
<name>A0A9Q0HKC5_9POAL</name>
<comment type="catalytic activity">
    <reaction evidence="2 3">
        <text>RX + glutathione = an S-substituted glutathione + a halide anion + H(+)</text>
        <dbReference type="Rhea" id="RHEA:16437"/>
        <dbReference type="ChEBI" id="CHEBI:15378"/>
        <dbReference type="ChEBI" id="CHEBI:16042"/>
        <dbReference type="ChEBI" id="CHEBI:17792"/>
        <dbReference type="ChEBI" id="CHEBI:57925"/>
        <dbReference type="ChEBI" id="CHEBI:90779"/>
        <dbReference type="EC" id="2.5.1.18"/>
    </reaction>
</comment>
<gene>
    <name evidence="6" type="ORF">LUZ63_013194</name>
</gene>
<dbReference type="PANTHER" id="PTHR11260">
    <property type="entry name" value="GLUTATHIONE S-TRANSFERASE, GST, SUPERFAMILY, GST DOMAIN CONTAINING"/>
    <property type="match status" value="1"/>
</dbReference>
<reference evidence="6" key="1">
    <citation type="journal article" date="2022" name="Cell">
        <title>Repeat-based holocentromeres influence genome architecture and karyotype evolution.</title>
        <authorList>
            <person name="Hofstatter P.G."/>
            <person name="Thangavel G."/>
            <person name="Lux T."/>
            <person name="Neumann P."/>
            <person name="Vondrak T."/>
            <person name="Novak P."/>
            <person name="Zhang M."/>
            <person name="Costa L."/>
            <person name="Castellani M."/>
            <person name="Scott A."/>
            <person name="Toegelov H."/>
            <person name="Fuchs J."/>
            <person name="Mata-Sucre Y."/>
            <person name="Dias Y."/>
            <person name="Vanzela A.L.L."/>
            <person name="Huettel B."/>
            <person name="Almeida C.C.S."/>
            <person name="Simkova H."/>
            <person name="Souza G."/>
            <person name="Pedrosa-Harand A."/>
            <person name="Macas J."/>
            <person name="Mayer K.F.X."/>
            <person name="Houben A."/>
            <person name="Marques A."/>
        </authorList>
    </citation>
    <scope>NUCLEOTIDE SEQUENCE</scope>
    <source>
        <strain evidence="6">RhyBre1mFocal</strain>
    </source>
</reference>
<comment type="subcellular location">
    <subcellularLocation>
        <location evidence="3">Cytoplasm</location>
        <location evidence="3">Cytosol</location>
    </subcellularLocation>
</comment>
<dbReference type="Gene3D" id="3.40.30.10">
    <property type="entry name" value="Glutaredoxin"/>
    <property type="match status" value="1"/>
</dbReference>
<dbReference type="InterPro" id="IPR040079">
    <property type="entry name" value="Glutathione_S-Trfase"/>
</dbReference>
<dbReference type="SUPFAM" id="SSF47616">
    <property type="entry name" value="GST C-terminal domain-like"/>
    <property type="match status" value="1"/>
</dbReference>
<dbReference type="CDD" id="cd03185">
    <property type="entry name" value="GST_C_Tau"/>
    <property type="match status" value="1"/>
</dbReference>
<protein>
    <recommendedName>
        <fullName evidence="3">Glutathione S-transferase</fullName>
        <ecNumber evidence="3">2.5.1.18</ecNumber>
    </recommendedName>
</protein>
<keyword evidence="7" id="KW-1185">Reference proteome</keyword>
<dbReference type="SFLD" id="SFLDG01152">
    <property type="entry name" value="Main.3:_Omega-_and_Tau-like"/>
    <property type="match status" value="1"/>
</dbReference>
<comment type="function">
    <text evidence="3">Is involved in the conjugation of reduced glutathione to a wide number of exogenous and endogenous hydrophobic electrophiles.</text>
</comment>
<dbReference type="InterPro" id="IPR010987">
    <property type="entry name" value="Glutathione-S-Trfase_C-like"/>
</dbReference>
<keyword evidence="3" id="KW-0963">Cytoplasm</keyword>
<accession>A0A9Q0HKC5</accession>
<dbReference type="GO" id="GO:0004364">
    <property type="term" value="F:glutathione transferase activity"/>
    <property type="evidence" value="ECO:0007669"/>
    <property type="project" value="UniProtKB-UniRule"/>
</dbReference>
<dbReference type="PANTHER" id="PTHR11260:SF615">
    <property type="entry name" value="GLUTATHIONE S-TRANSFERASE U17"/>
    <property type="match status" value="1"/>
</dbReference>
<dbReference type="Pfam" id="PF13410">
    <property type="entry name" value="GST_C_2"/>
    <property type="match status" value="1"/>
</dbReference>
<proteinExistence type="inferred from homology"/>
<evidence type="ECO:0000259" key="5">
    <source>
        <dbReference type="PROSITE" id="PS50405"/>
    </source>
</evidence>
<dbReference type="PROSITE" id="PS50405">
    <property type="entry name" value="GST_CTER"/>
    <property type="match status" value="1"/>
</dbReference>
<dbReference type="InterPro" id="IPR036282">
    <property type="entry name" value="Glutathione-S-Trfase_C_sf"/>
</dbReference>
<evidence type="ECO:0000256" key="1">
    <source>
        <dbReference type="ARBA" id="ARBA00022679"/>
    </source>
</evidence>
<feature type="domain" description="GST N-terminal" evidence="4">
    <location>
        <begin position="6"/>
        <end position="85"/>
    </location>
</feature>
<sequence>MAVVREEVKLFGSSMSLVTSRVRVALNLKGVEYDFFEEREGQESNFLLESSPVYKRFPVLIHNSKPVCESMIIVEYIDEMWTSSGSSILPVDSYDCAVARFWTAYVDGKFPSLCRILIGFQEGDREHAFEQLVASLHLLEEAFVKCSKGKSFFGGGDIGYLDIALGSHFGWIRPTEKVTGIQLLEKEKFPHLVEWFDHYRSHHAVKEVTPTTDELLTVVEEVKSSLDAPAK</sequence>
<dbReference type="InterPro" id="IPR036249">
    <property type="entry name" value="Thioredoxin-like_sf"/>
</dbReference>
<evidence type="ECO:0000256" key="2">
    <source>
        <dbReference type="ARBA" id="ARBA00047960"/>
    </source>
</evidence>
<evidence type="ECO:0000256" key="3">
    <source>
        <dbReference type="RuleBase" id="RU369102"/>
    </source>
</evidence>
<dbReference type="PROSITE" id="PS50404">
    <property type="entry name" value="GST_NTER"/>
    <property type="match status" value="1"/>
</dbReference>
<comment type="caution">
    <text evidence="6">The sequence shown here is derived from an EMBL/GenBank/DDBJ whole genome shotgun (WGS) entry which is preliminary data.</text>
</comment>
<evidence type="ECO:0000313" key="6">
    <source>
        <dbReference type="EMBL" id="KAJ1689039.1"/>
    </source>
</evidence>
<evidence type="ECO:0000313" key="7">
    <source>
        <dbReference type="Proteomes" id="UP001151287"/>
    </source>
</evidence>